<dbReference type="Pfam" id="PF05699">
    <property type="entry name" value="Dimer_Tnp_hAT"/>
    <property type="match status" value="1"/>
</dbReference>
<dbReference type="GO" id="GO:0046983">
    <property type="term" value="F:protein dimerization activity"/>
    <property type="evidence" value="ECO:0007669"/>
    <property type="project" value="InterPro"/>
</dbReference>
<feature type="compositionally biased region" description="Acidic residues" evidence="1">
    <location>
        <begin position="689"/>
        <end position="698"/>
    </location>
</feature>
<dbReference type="SUPFAM" id="SSF53098">
    <property type="entry name" value="Ribonuclease H-like"/>
    <property type="match status" value="1"/>
</dbReference>
<feature type="region of interest" description="Disordered" evidence="1">
    <location>
        <begin position="612"/>
        <end position="632"/>
    </location>
</feature>
<feature type="domain" description="HAT C-terminal dimerisation" evidence="2">
    <location>
        <begin position="67"/>
        <end position="125"/>
    </location>
</feature>
<comment type="caution">
    <text evidence="3">The sequence shown here is derived from an EMBL/GenBank/DDBJ whole genome shotgun (WGS) entry which is preliminary data.</text>
</comment>
<evidence type="ECO:0000259" key="2">
    <source>
        <dbReference type="Pfam" id="PF05699"/>
    </source>
</evidence>
<feature type="region of interest" description="Disordered" evidence="1">
    <location>
        <begin position="675"/>
        <end position="724"/>
    </location>
</feature>
<evidence type="ECO:0000313" key="4">
    <source>
        <dbReference type="Proteomes" id="UP001190700"/>
    </source>
</evidence>
<dbReference type="AlphaFoldDB" id="A0AAE0KTA9"/>
<evidence type="ECO:0000313" key="3">
    <source>
        <dbReference type="EMBL" id="KAK3259982.1"/>
    </source>
</evidence>
<gene>
    <name evidence="3" type="ORF">CYMTET_31048</name>
</gene>
<dbReference type="EMBL" id="LGRX02018325">
    <property type="protein sequence ID" value="KAK3259982.1"/>
    <property type="molecule type" value="Genomic_DNA"/>
</dbReference>
<name>A0AAE0KTA9_9CHLO</name>
<keyword evidence="4" id="KW-1185">Reference proteome</keyword>
<dbReference type="InterPro" id="IPR008906">
    <property type="entry name" value="HATC_C_dom"/>
</dbReference>
<protein>
    <recommendedName>
        <fullName evidence="2">HAT C-terminal dimerisation domain-containing protein</fullName>
    </recommendedName>
</protein>
<sequence>MPKESDTPLAVPSPALEHIEQKSNLVSFLEDSDDDDDNLVSSASAAPSTEVEDEFKKCLSLPACDGNLDIWEWWRGNSTELPNMARMARQFLAAPASTAGVERTFSACGQMHSDLRKSVKEGTLQHSRMASINTTKHANTPATPPAAQPVANSAGAAFLALVRTLQREHFDMKIAKSVRQKLFENKDGRFSGTESHASALFATMVSALHTAFVTEDNGFEPLFALDNAALAVRVEANSLLYSTLELMVDPMSPAADWMNSSHTSFPADGKRVLLEFARRMVPAGDPFQGQADMLGVRISAGVDPHDKIGDFNAALKAARTRATLLDEDMKALFIKALDTTFYQPVVSRLLLHDQRAAHDLLTIQQWVRECYSEHVRADTATAAAHPYSHGTHFMETTGDDPGAPDELADLRTMVLDLTRQLAAFIASAESEPSPRGDSLLARTNQTGESRPASRPRLYPRQLVAVRLEEWLLSTSPLAKKVAFHRDTGATVPYCQNQVCAKGKARHWHRDCPNGGRTGLSAYAFAEEAENSVLAAKFQHAIDHDDAVEFDALCMLAGAGKPDIFTDISACSFCEEDGEALVSAVTEFSELARTAGASTFNVHTFTANMPVVSEPATHSPPASVESDEEWTGPPNPFCPPVTRTFADFIESTGIAVEAPDEPSVNMNMLSVIEEPESVIGHESEAYKTSDDDDDDDEGAPIEQPPPRYGCGRSVPGLGRGLGSCP</sequence>
<proteinExistence type="predicted"/>
<feature type="compositionally biased region" description="Basic and acidic residues" evidence="1">
    <location>
        <begin position="678"/>
        <end position="688"/>
    </location>
</feature>
<feature type="region of interest" description="Disordered" evidence="1">
    <location>
        <begin position="426"/>
        <end position="455"/>
    </location>
</feature>
<dbReference type="InterPro" id="IPR012337">
    <property type="entry name" value="RNaseH-like_sf"/>
</dbReference>
<accession>A0AAE0KTA9</accession>
<reference evidence="3 4" key="1">
    <citation type="journal article" date="2015" name="Genome Biol. Evol.">
        <title>Comparative Genomics of a Bacterivorous Green Alga Reveals Evolutionary Causalities and Consequences of Phago-Mixotrophic Mode of Nutrition.</title>
        <authorList>
            <person name="Burns J.A."/>
            <person name="Paasch A."/>
            <person name="Narechania A."/>
            <person name="Kim E."/>
        </authorList>
    </citation>
    <scope>NUCLEOTIDE SEQUENCE [LARGE SCALE GENOMIC DNA]</scope>
    <source>
        <strain evidence="3 4">PLY_AMNH</strain>
    </source>
</reference>
<dbReference type="Proteomes" id="UP001190700">
    <property type="component" value="Unassembled WGS sequence"/>
</dbReference>
<evidence type="ECO:0000256" key="1">
    <source>
        <dbReference type="SAM" id="MobiDB-lite"/>
    </source>
</evidence>
<organism evidence="3 4">
    <name type="scientific">Cymbomonas tetramitiformis</name>
    <dbReference type="NCBI Taxonomy" id="36881"/>
    <lineage>
        <taxon>Eukaryota</taxon>
        <taxon>Viridiplantae</taxon>
        <taxon>Chlorophyta</taxon>
        <taxon>Pyramimonadophyceae</taxon>
        <taxon>Pyramimonadales</taxon>
        <taxon>Pyramimonadaceae</taxon>
        <taxon>Cymbomonas</taxon>
    </lineage>
</organism>